<feature type="region of interest" description="Disordered" evidence="13">
    <location>
        <begin position="365"/>
        <end position="402"/>
    </location>
</feature>
<keyword evidence="5 14" id="KW-0812">Transmembrane</keyword>
<reference evidence="17" key="2">
    <citation type="submission" date="2025-08" db="UniProtKB">
        <authorList>
            <consortium name="RefSeq"/>
        </authorList>
    </citation>
    <scope>IDENTIFICATION</scope>
    <source>
        <tissue evidence="17">Leaf</tissue>
    </source>
</reference>
<evidence type="ECO:0000256" key="12">
    <source>
        <dbReference type="PROSITE-ProRule" id="PRU00175"/>
    </source>
</evidence>
<dbReference type="SMART" id="SM00184">
    <property type="entry name" value="RING"/>
    <property type="match status" value="1"/>
</dbReference>
<keyword evidence="8" id="KW-0833">Ubl conjugation pathway</keyword>
<dbReference type="OrthoDB" id="3045089at2759"/>
<feature type="transmembrane region" description="Helical" evidence="14">
    <location>
        <begin position="332"/>
        <end position="354"/>
    </location>
</feature>
<dbReference type="Pfam" id="PF13920">
    <property type="entry name" value="zf-C3HC4_3"/>
    <property type="match status" value="1"/>
</dbReference>
<dbReference type="GO" id="GO:0006511">
    <property type="term" value="P:ubiquitin-dependent protein catabolic process"/>
    <property type="evidence" value="ECO:0000318"/>
    <property type="project" value="GO_Central"/>
</dbReference>
<evidence type="ECO:0000256" key="8">
    <source>
        <dbReference type="ARBA" id="ARBA00022786"/>
    </source>
</evidence>
<dbReference type="PANTHER" id="PTHR46858">
    <property type="entry name" value="OS05G0521000 PROTEIN"/>
    <property type="match status" value="1"/>
</dbReference>
<evidence type="ECO:0000256" key="6">
    <source>
        <dbReference type="ARBA" id="ARBA00022723"/>
    </source>
</evidence>
<dbReference type="PANTHER" id="PTHR46858:SF5">
    <property type="entry name" value="E3 UBIQUITIN-PROTEIN LIGASE APD1-RELATED"/>
    <property type="match status" value="1"/>
</dbReference>
<evidence type="ECO:0000256" key="1">
    <source>
        <dbReference type="ARBA" id="ARBA00004141"/>
    </source>
</evidence>
<evidence type="ECO:0000256" key="11">
    <source>
        <dbReference type="ARBA" id="ARBA00023136"/>
    </source>
</evidence>
<evidence type="ECO:0000256" key="13">
    <source>
        <dbReference type="SAM" id="MobiDB-lite"/>
    </source>
</evidence>
<dbReference type="KEGG" id="soe:110803015"/>
<dbReference type="Pfam" id="PF16041">
    <property type="entry name" value="APD1-4_M"/>
    <property type="match status" value="1"/>
</dbReference>
<evidence type="ECO:0000256" key="10">
    <source>
        <dbReference type="ARBA" id="ARBA00022989"/>
    </source>
</evidence>
<dbReference type="GO" id="GO:0009555">
    <property type="term" value="P:pollen development"/>
    <property type="evidence" value="ECO:0007669"/>
    <property type="project" value="UniProtKB-ARBA"/>
</dbReference>
<protein>
    <submittedName>
        <fullName evidence="17">E3 ubiquitin-protein ligase APD2-like isoform X1</fullName>
    </submittedName>
</protein>
<evidence type="ECO:0000256" key="3">
    <source>
        <dbReference type="ARBA" id="ARBA00004906"/>
    </source>
</evidence>
<keyword evidence="11 14" id="KW-0472">Membrane</keyword>
<dbReference type="GO" id="GO:0016567">
    <property type="term" value="P:protein ubiquitination"/>
    <property type="evidence" value="ECO:0007669"/>
    <property type="project" value="TreeGrafter"/>
</dbReference>
<evidence type="ECO:0000313" key="17">
    <source>
        <dbReference type="RefSeq" id="XP_021864163.1"/>
    </source>
</evidence>
<dbReference type="Gene3D" id="3.30.40.10">
    <property type="entry name" value="Zinc/RING finger domain, C3HC4 (zinc finger)"/>
    <property type="match status" value="1"/>
</dbReference>
<keyword evidence="16" id="KW-1185">Reference proteome</keyword>
<keyword evidence="10 14" id="KW-1133">Transmembrane helix</keyword>
<dbReference type="GO" id="GO:0043066">
    <property type="term" value="P:negative regulation of apoptotic process"/>
    <property type="evidence" value="ECO:0000318"/>
    <property type="project" value="GO_Central"/>
</dbReference>
<dbReference type="GO" id="GO:0009705">
    <property type="term" value="C:plant-type vacuole membrane"/>
    <property type="evidence" value="ECO:0000318"/>
    <property type="project" value="GO_Central"/>
</dbReference>
<feature type="region of interest" description="Disordered" evidence="13">
    <location>
        <begin position="19"/>
        <end position="58"/>
    </location>
</feature>
<dbReference type="RefSeq" id="XP_021864163.1">
    <property type="nucleotide sequence ID" value="XM_022008471.2"/>
</dbReference>
<reference evidence="16" key="1">
    <citation type="journal article" date="2021" name="Nat. Commun.">
        <title>Genomic analyses provide insights into spinach domestication and the genetic basis of agronomic traits.</title>
        <authorList>
            <person name="Cai X."/>
            <person name="Sun X."/>
            <person name="Xu C."/>
            <person name="Sun H."/>
            <person name="Wang X."/>
            <person name="Ge C."/>
            <person name="Zhang Z."/>
            <person name="Wang Q."/>
            <person name="Fei Z."/>
            <person name="Jiao C."/>
            <person name="Wang Q."/>
        </authorList>
    </citation>
    <scope>NUCLEOTIDE SEQUENCE [LARGE SCALE GENOMIC DNA]</scope>
    <source>
        <strain evidence="16">cv. Varoflay</strain>
    </source>
</reference>
<keyword evidence="9" id="KW-0862">Zinc</keyword>
<dbReference type="SUPFAM" id="SSF57850">
    <property type="entry name" value="RING/U-box"/>
    <property type="match status" value="1"/>
</dbReference>
<dbReference type="GO" id="GO:0005768">
    <property type="term" value="C:endosome"/>
    <property type="evidence" value="ECO:0000318"/>
    <property type="project" value="GO_Central"/>
</dbReference>
<evidence type="ECO:0000313" key="16">
    <source>
        <dbReference type="Proteomes" id="UP000813463"/>
    </source>
</evidence>
<dbReference type="Proteomes" id="UP000813463">
    <property type="component" value="Chromosome 1"/>
</dbReference>
<dbReference type="GO" id="GO:0000278">
    <property type="term" value="P:mitotic cell cycle"/>
    <property type="evidence" value="ECO:0007669"/>
    <property type="project" value="UniProtKB-ARBA"/>
</dbReference>
<dbReference type="InterPro" id="IPR032008">
    <property type="entry name" value="APD1-4_N"/>
</dbReference>
<evidence type="ECO:0000256" key="4">
    <source>
        <dbReference type="ARBA" id="ARBA00022679"/>
    </source>
</evidence>
<dbReference type="GO" id="GO:0008270">
    <property type="term" value="F:zinc ion binding"/>
    <property type="evidence" value="ECO:0007669"/>
    <property type="project" value="UniProtKB-KW"/>
</dbReference>
<evidence type="ECO:0000256" key="5">
    <source>
        <dbReference type="ARBA" id="ARBA00022692"/>
    </source>
</evidence>
<dbReference type="PROSITE" id="PS50089">
    <property type="entry name" value="ZF_RING_2"/>
    <property type="match status" value="1"/>
</dbReference>
<organism evidence="16 17">
    <name type="scientific">Spinacia oleracea</name>
    <name type="common">Spinach</name>
    <dbReference type="NCBI Taxonomy" id="3562"/>
    <lineage>
        <taxon>Eukaryota</taxon>
        <taxon>Viridiplantae</taxon>
        <taxon>Streptophyta</taxon>
        <taxon>Embryophyta</taxon>
        <taxon>Tracheophyta</taxon>
        <taxon>Spermatophyta</taxon>
        <taxon>Magnoliopsida</taxon>
        <taxon>eudicotyledons</taxon>
        <taxon>Gunneridae</taxon>
        <taxon>Pentapetalae</taxon>
        <taxon>Caryophyllales</taxon>
        <taxon>Chenopodiaceae</taxon>
        <taxon>Chenopodioideae</taxon>
        <taxon>Anserineae</taxon>
        <taxon>Spinacia</taxon>
    </lineage>
</organism>
<dbReference type="InterPro" id="IPR001841">
    <property type="entry name" value="Znf_RING"/>
</dbReference>
<evidence type="ECO:0000259" key="15">
    <source>
        <dbReference type="PROSITE" id="PS50089"/>
    </source>
</evidence>
<keyword evidence="6" id="KW-0479">Metal-binding</keyword>
<proteinExistence type="predicted"/>
<comment type="pathway">
    <text evidence="3">Protein modification; protein ubiquitination.</text>
</comment>
<accession>A0A9R0J9Y0</accession>
<dbReference type="InterPro" id="IPR013083">
    <property type="entry name" value="Znf_RING/FYVE/PHD"/>
</dbReference>
<gene>
    <name evidence="17" type="primary">LOC110803015</name>
</gene>
<evidence type="ECO:0000256" key="9">
    <source>
        <dbReference type="ARBA" id="ARBA00022833"/>
    </source>
</evidence>
<dbReference type="GO" id="GO:0045931">
    <property type="term" value="P:positive regulation of mitotic cell cycle"/>
    <property type="evidence" value="ECO:0000318"/>
    <property type="project" value="GO_Central"/>
</dbReference>
<dbReference type="GO" id="GO:0061630">
    <property type="term" value="F:ubiquitin protein ligase activity"/>
    <property type="evidence" value="ECO:0000318"/>
    <property type="project" value="GO_Central"/>
</dbReference>
<dbReference type="InterPro" id="IPR032010">
    <property type="entry name" value="APD1-4_M"/>
</dbReference>
<evidence type="ECO:0000256" key="7">
    <source>
        <dbReference type="ARBA" id="ARBA00022771"/>
    </source>
</evidence>
<keyword evidence="7 12" id="KW-0863">Zinc-finger</keyword>
<keyword evidence="4" id="KW-0808">Transferase</keyword>
<evidence type="ECO:0000256" key="2">
    <source>
        <dbReference type="ARBA" id="ARBA00004308"/>
    </source>
</evidence>
<name>A0A9R0J9Y0_SPIOL</name>
<sequence length="484" mass="54102">MNLMNPKHLPDFFHKMEEQGHITTPSGPSPITHDSSPSSSSPPPAAQPDESEETEVQQQPWRWQPNYVFHCFHMTVTSLVSDDVRNDAWSCLIVLLTFWFFAASMILIIGFYGPFNIQLGPNSSFLIETNPFFVDTIKAQQTDDQRAGSMLYGFHESPSLNVETTWSQNHTFYIDPEFHKELAYYLNAGSRIDVSYDVKFPGSASLSLVIAQGRGSLLEWIGSPSYPNTTMSWNIINGKGKIAQDIKESDTYFVGVGNLNLETAEVYLNITIMSILYNTTNASFKCLLRNRVCSFKLILLKPNAAVLTSPGPAQVMTDDDDWYVQVSFGPQWVTYCGGSCIVAALILVLFRYLYPFQSNTGNEAGNQVGESVPDRQPLLSPKNNDHSSWGSSYDSIPSDEDQGLEEKMISEDSIEGEFPIEGEIHSHNTRRLCAICFDAPRDCFFLPCGHCAACFSCGSRIAEEAGICPICRRKMKKVRKIFSV</sequence>
<comment type="subcellular location">
    <subcellularLocation>
        <location evidence="2">Endomembrane system</location>
    </subcellularLocation>
    <subcellularLocation>
        <location evidence="1">Membrane</location>
        <topology evidence="1">Multi-pass membrane protein</topology>
    </subcellularLocation>
</comment>
<dbReference type="GeneID" id="110803015"/>
<feature type="compositionally biased region" description="Polar residues" evidence="13">
    <location>
        <begin position="386"/>
        <end position="395"/>
    </location>
</feature>
<feature type="transmembrane region" description="Helical" evidence="14">
    <location>
        <begin position="88"/>
        <end position="113"/>
    </location>
</feature>
<dbReference type="Pfam" id="PF16040">
    <property type="entry name" value="APD1-4_N"/>
    <property type="match status" value="1"/>
</dbReference>
<feature type="domain" description="RING-type" evidence="15">
    <location>
        <begin position="433"/>
        <end position="472"/>
    </location>
</feature>
<evidence type="ECO:0000256" key="14">
    <source>
        <dbReference type="SAM" id="Phobius"/>
    </source>
</evidence>
<dbReference type="FunFam" id="3.30.40.10:FF:000658">
    <property type="entry name" value="E3 ubiquitin-protein ligase APD2"/>
    <property type="match status" value="1"/>
</dbReference>
<dbReference type="AlphaFoldDB" id="A0A9R0J9Y0"/>